<feature type="domain" description="RNA polymerase beta subunit protrusion" evidence="14">
    <location>
        <begin position="27"/>
        <end position="452"/>
    </location>
</feature>
<dbReference type="KEGG" id="cohn:KCTCHS21_54470"/>
<evidence type="ECO:0000256" key="1">
    <source>
        <dbReference type="ARBA" id="ARBA00004026"/>
    </source>
</evidence>
<dbReference type="NCBIfam" id="TIGR02013">
    <property type="entry name" value="rpoB"/>
    <property type="match status" value="1"/>
</dbReference>
<reference evidence="17 18" key="1">
    <citation type="submission" date="2019-01" db="EMBL/GenBank/DDBJ databases">
        <title>Complete genome sequence of Cohnella hallensis HS21 isolated from Korean fir (Abies koreana) rhizospheric soil.</title>
        <authorList>
            <person name="Jiang L."/>
            <person name="Kang S.W."/>
            <person name="Kim S."/>
            <person name="Jung J."/>
            <person name="Kim C.Y."/>
            <person name="Kim D.H."/>
            <person name="Kim S.W."/>
            <person name="Lee J."/>
        </authorList>
    </citation>
    <scope>NUCLEOTIDE SEQUENCE [LARGE SCALE GENOMIC DNA]</scope>
    <source>
        <strain evidence="17 18">HS21</strain>
    </source>
</reference>
<name>A0A3T1DDK1_9BACL</name>
<dbReference type="GO" id="GO:0000428">
    <property type="term" value="C:DNA-directed RNA polymerase complex"/>
    <property type="evidence" value="ECO:0007669"/>
    <property type="project" value="UniProtKB-KW"/>
</dbReference>
<dbReference type="InterPro" id="IPR015712">
    <property type="entry name" value="DNA-dir_RNA_pol_su2"/>
</dbReference>
<dbReference type="Proteomes" id="UP000289856">
    <property type="component" value="Chromosome"/>
</dbReference>
<dbReference type="InterPro" id="IPR007645">
    <property type="entry name" value="RNA_pol_Rpb2_3"/>
</dbReference>
<evidence type="ECO:0000259" key="16">
    <source>
        <dbReference type="Pfam" id="PF10385"/>
    </source>
</evidence>
<evidence type="ECO:0000313" key="17">
    <source>
        <dbReference type="EMBL" id="BBI36048.1"/>
    </source>
</evidence>
<dbReference type="InterPro" id="IPR007644">
    <property type="entry name" value="RNA_pol_bsu_protrusion"/>
</dbReference>
<dbReference type="RefSeq" id="WP_130615224.1">
    <property type="nucleotide sequence ID" value="NZ_AP019400.1"/>
</dbReference>
<dbReference type="InterPro" id="IPR014724">
    <property type="entry name" value="RNA_pol_RPB2_OB-fold"/>
</dbReference>
<evidence type="ECO:0000256" key="7">
    <source>
        <dbReference type="HAMAP-Rule" id="MF_01321"/>
    </source>
</evidence>
<feature type="domain" description="RNA polymerase Rpb2" evidence="12">
    <location>
        <begin position="1072"/>
        <end position="1146"/>
    </location>
</feature>
<dbReference type="InterPro" id="IPR007121">
    <property type="entry name" value="RNA_pol_bsu_CS"/>
</dbReference>
<dbReference type="InterPro" id="IPR037033">
    <property type="entry name" value="DNA-dir_RNAP_su2_hyb_sf"/>
</dbReference>
<dbReference type="Gene3D" id="3.90.1100.10">
    <property type="match status" value="2"/>
</dbReference>
<dbReference type="PANTHER" id="PTHR20856">
    <property type="entry name" value="DNA-DIRECTED RNA POLYMERASE I SUBUNIT 2"/>
    <property type="match status" value="1"/>
</dbReference>
<evidence type="ECO:0000256" key="3">
    <source>
        <dbReference type="ARBA" id="ARBA00022679"/>
    </source>
</evidence>
<dbReference type="Gene3D" id="2.40.50.100">
    <property type="match status" value="1"/>
</dbReference>
<dbReference type="InterPro" id="IPR007642">
    <property type="entry name" value="RNA_pol_Rpb2_2"/>
</dbReference>
<evidence type="ECO:0000259" key="11">
    <source>
        <dbReference type="Pfam" id="PF00562"/>
    </source>
</evidence>
<dbReference type="Pfam" id="PF04565">
    <property type="entry name" value="RNA_pol_Rpb2_3"/>
    <property type="match status" value="1"/>
</dbReference>
<dbReference type="InterPro" id="IPR019462">
    <property type="entry name" value="DNA-dir_RNA_pol_bsu_external_1"/>
</dbReference>
<evidence type="ECO:0000256" key="6">
    <source>
        <dbReference type="ARBA" id="ARBA00048552"/>
    </source>
</evidence>
<comment type="subunit">
    <text evidence="7 9">The RNAP catalytic core consists of 2 alpha, 1 beta, 1 beta' and 1 omega subunit. When a sigma factor is associated with the core the holoenzyme is formed, which can initiate transcription.</text>
</comment>
<dbReference type="Pfam" id="PF00562">
    <property type="entry name" value="RNA_pol_Rpb2_6"/>
    <property type="match status" value="1"/>
</dbReference>
<dbReference type="GO" id="GO:0003677">
    <property type="term" value="F:DNA binding"/>
    <property type="evidence" value="ECO:0007669"/>
    <property type="project" value="UniProtKB-UniRule"/>
</dbReference>
<dbReference type="FunFam" id="3.90.1800.10:FF:000001">
    <property type="entry name" value="DNA-directed RNA polymerase subunit beta"/>
    <property type="match status" value="1"/>
</dbReference>
<dbReference type="GO" id="GO:0003899">
    <property type="term" value="F:DNA-directed RNA polymerase activity"/>
    <property type="evidence" value="ECO:0007669"/>
    <property type="project" value="UniProtKB-UniRule"/>
</dbReference>
<feature type="domain" description="RNA polymerase Rpb2" evidence="13">
    <location>
        <begin position="139"/>
        <end position="289"/>
    </location>
</feature>
<dbReference type="GO" id="GO:0032549">
    <property type="term" value="F:ribonucleoside binding"/>
    <property type="evidence" value="ECO:0007669"/>
    <property type="project" value="InterPro"/>
</dbReference>
<evidence type="ECO:0000256" key="9">
    <source>
        <dbReference type="RuleBase" id="RU363031"/>
    </source>
</evidence>
<evidence type="ECO:0000256" key="2">
    <source>
        <dbReference type="ARBA" id="ARBA00022478"/>
    </source>
</evidence>
<dbReference type="Pfam" id="PF10385">
    <property type="entry name" value="RNA_pol_Rpb2_45"/>
    <property type="match status" value="1"/>
</dbReference>
<dbReference type="InterPro" id="IPR007120">
    <property type="entry name" value="DNA-dir_RNAP_su2_dom"/>
</dbReference>
<keyword evidence="18" id="KW-1185">Reference proteome</keyword>
<comment type="function">
    <text evidence="1 7 9">DNA-dependent RNA polymerase catalyzes the transcription of DNA into RNA using the four ribonucleoside triphosphates as substrates.</text>
</comment>
<sequence length="1181" mass="132405">MAGHLVQYGRRARRSYARINEVLEVPNLIEIQQQSYQKFLDEGLREIFQDISPISDFTGNLVLEFIDYSLGDPKYSVDESKERDVTYAAPLRVKVRLLNKETGEVKEQEVFMGDFPLMTETGTFIINGAERVIVSQLVRSPSVYFSTKVDKNGKKNYTATVIPNRGAWLELETDAKDIIYVRIDRTRKIPVTVLLRSLGFGTDAEILDLLGQDDYIRNTLEKDNTDSTEKALIEIYERLRPGEPPTLDNARSLLIARFFDPKRYDLANVGRYKVNKKLHIKNRLFNQRLAETLVDPSTGEIIAEAGQMIDRRLLDQILPMLEKNVGFKNYRVTGGVYESEDIPLQSVSIYSPLEDGKVVKVISNGIIDKSVKNITPADIISSINYFMNLLQSVGNTDDIDHLGNRRLRSVGELLQNQFRIGLSRMERVVRERMSIQDQNAITPQALINIRPVIAAIKEFFGSSQLSQFMDQTNPLAELTHKRRLSALGPGGLTRERAGFEVRDVHHSHYGRMCPIETPEGPNIGLINSLSSFARINEYGFIEAPYRKVDPHTNRVTDDIVYMTADEEDNYIIAQANAQLNPDKSFTDENIIVRYNKQTDNIITMPSDRVDYMDVSPKQVVSVATAMIPFLENDDSNRALMGSNMQRQAVPLLIPEAPFVGTGMEHKSAKDSGVCIVSKYDGFIERVSANEIQLRRVEIIEGKEVRGDIVKYKLQKFMRSNQGTCINQRPLVRRGEIIKKGDIMADGPSTDTGELALGRNVVVAFMTWEGYNYEDAILLSEKLVREDVYTSIHIEEYESEARDTKLGPEEITRDIPNVGEDALRNLDERGIIRVGAEISAGDILVGKVTPKGVTELTAEERLLHAIFGEKAREVRDTSLRVPHGTDGIVVDVKVFTRENGDELPPGVNQLVRAYIAQKRKISEGDKMAGRHGNKGVIARILPEEDMPFLPDGTPVQVVLNPLGVPSRMNIGQVLEVHLGMACKILGIHSATPVFDGARETDVFDAMEEAGMKRNGKWQLRDGRSGELFEREVTVGVMYMIKLAHMVDDKIHARSTGPYSLVTQQPLGGKAQFGGQRFGEMEVWALEAYGAAYTLQEILTVKSDDVVGRVKTYESIVKGENVPEPGVPESFKVLIKELQSLGMDVKILSGDEQEIEMKEMDDEDDATGDKLNLNLEGTEVGVE</sequence>
<dbReference type="Pfam" id="PF04563">
    <property type="entry name" value="RNA_pol_Rpb2_1"/>
    <property type="match status" value="1"/>
</dbReference>
<feature type="region of interest" description="Disordered" evidence="10">
    <location>
        <begin position="1157"/>
        <end position="1181"/>
    </location>
</feature>
<evidence type="ECO:0000256" key="5">
    <source>
        <dbReference type="ARBA" id="ARBA00023163"/>
    </source>
</evidence>
<dbReference type="Gene3D" id="2.40.50.150">
    <property type="match status" value="1"/>
</dbReference>
<evidence type="ECO:0000256" key="4">
    <source>
        <dbReference type="ARBA" id="ARBA00022695"/>
    </source>
</evidence>
<feature type="domain" description="RNA polymerase Rpb2" evidence="13">
    <location>
        <begin position="370"/>
        <end position="408"/>
    </location>
</feature>
<organism evidence="17 18">
    <name type="scientific">Cohnella abietis</name>
    <dbReference type="NCBI Taxonomy" id="2507935"/>
    <lineage>
        <taxon>Bacteria</taxon>
        <taxon>Bacillati</taxon>
        <taxon>Bacillota</taxon>
        <taxon>Bacilli</taxon>
        <taxon>Bacillales</taxon>
        <taxon>Paenibacillaceae</taxon>
        <taxon>Cohnella</taxon>
    </lineage>
</organism>
<keyword evidence="2 7" id="KW-0240">DNA-directed RNA polymerase</keyword>
<keyword evidence="3 7" id="KW-0808">Transferase</keyword>
<comment type="similarity">
    <text evidence="7 8">Belongs to the RNA polymerase beta chain family.</text>
</comment>
<evidence type="ECO:0000259" key="14">
    <source>
        <dbReference type="Pfam" id="PF04563"/>
    </source>
</evidence>
<evidence type="ECO:0000259" key="15">
    <source>
        <dbReference type="Pfam" id="PF04565"/>
    </source>
</evidence>
<dbReference type="Pfam" id="PF04561">
    <property type="entry name" value="RNA_pol_Rpb2_2"/>
    <property type="match status" value="2"/>
</dbReference>
<dbReference type="AlphaFoldDB" id="A0A3T1DDK1"/>
<feature type="domain" description="DNA-directed RNA polymerase beta subunit external 1" evidence="16">
    <location>
        <begin position="545"/>
        <end position="615"/>
    </location>
</feature>
<dbReference type="HAMAP" id="MF_01321">
    <property type="entry name" value="RNApol_bact_RpoB"/>
    <property type="match status" value="1"/>
</dbReference>
<dbReference type="InterPro" id="IPR007641">
    <property type="entry name" value="RNA_pol_Rpb2_7"/>
</dbReference>
<proteinExistence type="inferred from homology"/>
<dbReference type="Gene3D" id="2.40.270.10">
    <property type="entry name" value="DNA-directed RNA polymerase, subunit 2, domain 6"/>
    <property type="match status" value="1"/>
</dbReference>
<comment type="catalytic activity">
    <reaction evidence="6 7 9">
        <text>RNA(n) + a ribonucleoside 5'-triphosphate = RNA(n+1) + diphosphate</text>
        <dbReference type="Rhea" id="RHEA:21248"/>
        <dbReference type="Rhea" id="RHEA-COMP:14527"/>
        <dbReference type="Rhea" id="RHEA-COMP:17342"/>
        <dbReference type="ChEBI" id="CHEBI:33019"/>
        <dbReference type="ChEBI" id="CHEBI:61557"/>
        <dbReference type="ChEBI" id="CHEBI:140395"/>
        <dbReference type="EC" id="2.7.7.6"/>
    </reaction>
</comment>
<dbReference type="OrthoDB" id="9803954at2"/>
<evidence type="ECO:0000256" key="10">
    <source>
        <dbReference type="SAM" id="MobiDB-lite"/>
    </source>
</evidence>
<dbReference type="Gene3D" id="3.90.1800.10">
    <property type="entry name" value="RNA polymerase alpha subunit dimerisation domain"/>
    <property type="match status" value="1"/>
</dbReference>
<dbReference type="EC" id="2.7.7.6" evidence="7 9"/>
<dbReference type="NCBIfam" id="NF001616">
    <property type="entry name" value="PRK00405.1"/>
    <property type="match status" value="1"/>
</dbReference>
<dbReference type="GO" id="GO:0006351">
    <property type="term" value="P:DNA-templated transcription"/>
    <property type="evidence" value="ECO:0007669"/>
    <property type="project" value="UniProtKB-UniRule"/>
</dbReference>
<dbReference type="InterPro" id="IPR037034">
    <property type="entry name" value="RNA_pol_Rpb2_2_sf"/>
</dbReference>
<keyword evidence="5 7" id="KW-0804">Transcription</keyword>
<accession>A0A3T1DDK1</accession>
<dbReference type="InterPro" id="IPR010243">
    <property type="entry name" value="RNA_pol_bsu_bac"/>
</dbReference>
<dbReference type="Pfam" id="PF04560">
    <property type="entry name" value="RNA_pol_Rpb2_7"/>
    <property type="match status" value="1"/>
</dbReference>
<dbReference type="EMBL" id="AP019400">
    <property type="protein sequence ID" value="BBI36048.1"/>
    <property type="molecule type" value="Genomic_DNA"/>
</dbReference>
<keyword evidence="4 7" id="KW-0548">Nucleotidyltransferase</keyword>
<evidence type="ECO:0000259" key="12">
    <source>
        <dbReference type="Pfam" id="PF04560"/>
    </source>
</evidence>
<dbReference type="Gene3D" id="3.90.1110.10">
    <property type="entry name" value="RNA polymerase Rpb2, domain 2"/>
    <property type="match status" value="1"/>
</dbReference>
<dbReference type="SUPFAM" id="SSF64484">
    <property type="entry name" value="beta and beta-prime subunits of DNA dependent RNA-polymerase"/>
    <property type="match status" value="1"/>
</dbReference>
<feature type="domain" description="RNA polymerase Rpb2" evidence="15">
    <location>
        <begin position="467"/>
        <end position="535"/>
    </location>
</feature>
<evidence type="ECO:0000256" key="8">
    <source>
        <dbReference type="RuleBase" id="RU000434"/>
    </source>
</evidence>
<dbReference type="PROSITE" id="PS01166">
    <property type="entry name" value="RNA_POL_BETA"/>
    <property type="match status" value="1"/>
</dbReference>
<dbReference type="CDD" id="cd00653">
    <property type="entry name" value="RNA_pol_B_RPB2"/>
    <property type="match status" value="1"/>
</dbReference>
<gene>
    <name evidence="7 17" type="primary">rpoB</name>
    <name evidence="17" type="ORF">KCTCHS21_54470</name>
</gene>
<feature type="domain" description="DNA-directed RNA polymerase subunit 2 hybrid-binding" evidence="11">
    <location>
        <begin position="677"/>
        <end position="1070"/>
    </location>
</feature>
<evidence type="ECO:0000313" key="18">
    <source>
        <dbReference type="Proteomes" id="UP000289856"/>
    </source>
</evidence>
<protein>
    <recommendedName>
        <fullName evidence="7 9">DNA-directed RNA polymerase subunit beta</fullName>
        <shortName evidence="7">RNAP subunit beta</shortName>
        <ecNumber evidence="7 9">2.7.7.6</ecNumber>
    </recommendedName>
    <alternativeName>
        <fullName evidence="7">RNA polymerase subunit beta</fullName>
    </alternativeName>
    <alternativeName>
        <fullName evidence="7">Transcriptase subunit beta</fullName>
    </alternativeName>
</protein>
<evidence type="ECO:0000259" key="13">
    <source>
        <dbReference type="Pfam" id="PF04561"/>
    </source>
</evidence>